<name>K0RVG0_THAOC</name>
<dbReference type="Proteomes" id="UP000266841">
    <property type="component" value="Unassembled WGS sequence"/>
</dbReference>
<comment type="caution">
    <text evidence="2">The sequence shown here is derived from an EMBL/GenBank/DDBJ whole genome shotgun (WGS) entry which is preliminary data.</text>
</comment>
<dbReference type="AlphaFoldDB" id="K0RVG0"/>
<feature type="region of interest" description="Disordered" evidence="1">
    <location>
        <begin position="1"/>
        <end position="78"/>
    </location>
</feature>
<evidence type="ECO:0000313" key="2">
    <source>
        <dbReference type="EMBL" id="EJK52821.1"/>
    </source>
</evidence>
<protein>
    <submittedName>
        <fullName evidence="2">Uncharacterized protein</fullName>
    </submittedName>
</protein>
<dbReference type="EMBL" id="AGNL01039194">
    <property type="protein sequence ID" value="EJK52821.1"/>
    <property type="molecule type" value="Genomic_DNA"/>
</dbReference>
<keyword evidence="3" id="KW-1185">Reference proteome</keyword>
<sequence length="148" mass="15116">MRKRIGSPSESVHPTDAPGIEDTSALVSTSTRDIRVETDVLSSDGESLRQCSTDAAQLGDDGNDVPVQAGRQPTGDEDAVAAAEGDPYAGGELSPGGELSQQGAIAVAPSVRSTINDLQSVLTAPLAAFTPALPSGDCIRLIDTATRL</sequence>
<organism evidence="2 3">
    <name type="scientific">Thalassiosira oceanica</name>
    <name type="common">Marine diatom</name>
    <dbReference type="NCBI Taxonomy" id="159749"/>
    <lineage>
        <taxon>Eukaryota</taxon>
        <taxon>Sar</taxon>
        <taxon>Stramenopiles</taxon>
        <taxon>Ochrophyta</taxon>
        <taxon>Bacillariophyta</taxon>
        <taxon>Coscinodiscophyceae</taxon>
        <taxon>Thalassiosirophycidae</taxon>
        <taxon>Thalassiosirales</taxon>
        <taxon>Thalassiosiraceae</taxon>
        <taxon>Thalassiosira</taxon>
    </lineage>
</organism>
<evidence type="ECO:0000313" key="3">
    <source>
        <dbReference type="Proteomes" id="UP000266841"/>
    </source>
</evidence>
<reference evidence="2 3" key="1">
    <citation type="journal article" date="2012" name="Genome Biol.">
        <title>Genome and low-iron response of an oceanic diatom adapted to chronic iron limitation.</title>
        <authorList>
            <person name="Lommer M."/>
            <person name="Specht M."/>
            <person name="Roy A.S."/>
            <person name="Kraemer L."/>
            <person name="Andreson R."/>
            <person name="Gutowska M.A."/>
            <person name="Wolf J."/>
            <person name="Bergner S.V."/>
            <person name="Schilhabel M.B."/>
            <person name="Klostermeier U.C."/>
            <person name="Beiko R.G."/>
            <person name="Rosenstiel P."/>
            <person name="Hippler M."/>
            <person name="Laroche J."/>
        </authorList>
    </citation>
    <scope>NUCLEOTIDE SEQUENCE [LARGE SCALE GENOMIC DNA]</scope>
    <source>
        <strain evidence="2 3">CCMP1005</strain>
    </source>
</reference>
<feature type="non-terminal residue" evidence="2">
    <location>
        <position position="148"/>
    </location>
</feature>
<feature type="compositionally biased region" description="Polar residues" evidence="1">
    <location>
        <begin position="40"/>
        <end position="55"/>
    </location>
</feature>
<gene>
    <name evidence="2" type="ORF">THAOC_27870</name>
</gene>
<evidence type="ECO:0000256" key="1">
    <source>
        <dbReference type="SAM" id="MobiDB-lite"/>
    </source>
</evidence>
<accession>K0RVG0</accession>
<proteinExistence type="predicted"/>